<dbReference type="HOGENOM" id="CLU_055256_0_0_6"/>
<dbReference type="AlphaFoldDB" id="A0A0H3H3K3"/>
<accession>A0A0H3H3K3</accession>
<dbReference type="KEGG" id="kox:KOX_02330"/>
<evidence type="ECO:0000313" key="2">
    <source>
        <dbReference type="EMBL" id="AEX02207.1"/>
    </source>
</evidence>
<sequence>MKKYDQVDKAFDFLVGKENRQEFFTIAELAVATGWKVQTCKTYPTKRWSKYISRDGAQYTTLGLKYLSKEDFRNLHSQKSVEPAKSERSINLKKAREFAMLAVSVYNNPFTEFKTHGFIVNVVIAYTSLFHAIFAKRGVDYFYLNDDGSHKIVDGDKKAWELKTCCEKYWLGRNTPEKSNVFFLIGLRNIIEHRGLPEIDTLTFGECQASINNFEDILINEFGDENALMVNLSLAMQLTRMSQQAQIDALKKVQSKNFTIVKKYIEDYKRDLEQEILESQQYRLRALLVPLIGKKASSSDISIEFINVNNLTEDELEKFDTGIAFIKGVENQFKLKPKKVVELVQKKHKSFNLSTHAKFWKHFDVRPSHVDKTLKGKYCGYIEGFDGYLYNQEWVRKILSVYSDSKELDKVLG</sequence>
<evidence type="ECO:0000259" key="1">
    <source>
        <dbReference type="Pfam" id="PF12358"/>
    </source>
</evidence>
<proteinExistence type="predicted"/>
<name>A0A0H3H3K3_KLEM8</name>
<feature type="domain" description="DUF3644" evidence="1">
    <location>
        <begin position="92"/>
        <end position="271"/>
    </location>
</feature>
<gene>
    <name evidence="2" type="ordered locus">KOX_02330</name>
</gene>
<dbReference type="PATRIC" id="fig|1006551.4.peg.463"/>
<protein>
    <recommendedName>
        <fullName evidence="1">DUF3644 domain-containing protein</fullName>
    </recommendedName>
</protein>
<dbReference type="Proteomes" id="UP000007843">
    <property type="component" value="Chromosome"/>
</dbReference>
<evidence type="ECO:0000313" key="3">
    <source>
        <dbReference type="Proteomes" id="UP000007843"/>
    </source>
</evidence>
<dbReference type="InterPro" id="IPR022104">
    <property type="entry name" value="DUF3644"/>
</dbReference>
<dbReference type="RefSeq" id="WP_014226783.1">
    <property type="nucleotide sequence ID" value="NC_016612.1"/>
</dbReference>
<organism evidence="2 3">
    <name type="scientific">Klebsiella michiganensis (strain ATCC 8724 / DSM 4798 / JCM 20051 / NBRC 3318 / NRRL B-199 / KCTC 1686 / BUCSAV 143 / CCM 1901)</name>
    <dbReference type="NCBI Taxonomy" id="1006551"/>
    <lineage>
        <taxon>Bacteria</taxon>
        <taxon>Pseudomonadati</taxon>
        <taxon>Pseudomonadota</taxon>
        <taxon>Gammaproteobacteria</taxon>
        <taxon>Enterobacterales</taxon>
        <taxon>Enterobacteriaceae</taxon>
        <taxon>Klebsiella/Raoultella group</taxon>
        <taxon>Klebsiella</taxon>
    </lineage>
</organism>
<dbReference type="Pfam" id="PF12358">
    <property type="entry name" value="DUF3644"/>
    <property type="match status" value="1"/>
</dbReference>
<reference evidence="2 3" key="1">
    <citation type="journal article" date="2012" name="J. Bacteriol.">
        <title>Complete genome sequence of Klebsiella oxytoca KCTC 1686, used in production of 2,3-butanediol.</title>
        <authorList>
            <person name="Shin S.H."/>
            <person name="Kim S."/>
            <person name="Kim J.Y."/>
            <person name="Lee S."/>
            <person name="Um Y."/>
            <person name="Oh M.K."/>
            <person name="Kim Y.R."/>
            <person name="Lee J."/>
            <person name="Yang K.S."/>
        </authorList>
    </citation>
    <scope>NUCLEOTIDE SEQUENCE [LARGE SCALE GENOMIC DNA]</scope>
    <source>
        <strain evidence="3">ATCC 8724 / DSM 4798 / JCM 20051 / NBRC 3318 / NRRL B-199 / KCTC 1686</strain>
    </source>
</reference>
<dbReference type="EMBL" id="CP003218">
    <property type="protein sequence ID" value="AEX02207.1"/>
    <property type="molecule type" value="Genomic_DNA"/>
</dbReference>